<keyword evidence="5" id="KW-1185">Reference proteome</keyword>
<comment type="caution">
    <text evidence="4">The sequence shown here is derived from an EMBL/GenBank/DDBJ whole genome shotgun (WGS) entry which is preliminary data.</text>
</comment>
<dbReference type="InterPro" id="IPR052982">
    <property type="entry name" value="SRP1/TIP1-like"/>
</dbReference>
<dbReference type="PANTHER" id="PTHR40633">
    <property type="entry name" value="MATRIX PROTEIN, PUTATIVE (AFU_ORTHOLOGUE AFUA_8G05410)-RELATED"/>
    <property type="match status" value="1"/>
</dbReference>
<sequence>MRLSNILLGLSSVATPRTTANTFTLSEIGTIKTEAPFDITWSPSPGTKTVSLLLRQNTGDVNNLATVATIRSNLPNSGSFSRTPATTLSRGSGYAFQILDDASPDVDSYSGQFSIDSTNAASSPSVPSSTVPTTGPSNPVVSAASNSTASVAATSSEVTSAAPAITAPAGATAGGGGSGSRASGSGPAGERARGS</sequence>
<feature type="region of interest" description="Disordered" evidence="2">
    <location>
        <begin position="117"/>
        <end position="195"/>
    </location>
</feature>
<proteinExistence type="predicted"/>
<protein>
    <recommendedName>
        <fullName evidence="3">Yeast cell wall synthesis Kre9/Knh1-like N-terminal domain-containing protein</fullName>
    </recommendedName>
</protein>
<evidence type="ECO:0000313" key="4">
    <source>
        <dbReference type="EMBL" id="KAG9231181.1"/>
    </source>
</evidence>
<dbReference type="OrthoDB" id="2260257at2759"/>
<feature type="compositionally biased region" description="Low complexity" evidence="2">
    <location>
        <begin position="180"/>
        <end position="189"/>
    </location>
</feature>
<gene>
    <name evidence="4" type="ORF">BJ875DRAFT_487260</name>
</gene>
<dbReference type="AlphaFoldDB" id="A0A9P8C3P5"/>
<dbReference type="PANTHER" id="PTHR40633:SF1">
    <property type="entry name" value="GPI ANCHORED SERINE-THREONINE RICH PROTEIN (AFU_ORTHOLOGUE AFUA_1G03630)"/>
    <property type="match status" value="1"/>
</dbReference>
<organism evidence="4 5">
    <name type="scientific">Amylocarpus encephaloides</name>
    <dbReference type="NCBI Taxonomy" id="45428"/>
    <lineage>
        <taxon>Eukaryota</taxon>
        <taxon>Fungi</taxon>
        <taxon>Dikarya</taxon>
        <taxon>Ascomycota</taxon>
        <taxon>Pezizomycotina</taxon>
        <taxon>Leotiomycetes</taxon>
        <taxon>Helotiales</taxon>
        <taxon>Helotiales incertae sedis</taxon>
        <taxon>Amylocarpus</taxon>
    </lineage>
</organism>
<evidence type="ECO:0000256" key="1">
    <source>
        <dbReference type="ARBA" id="ARBA00022729"/>
    </source>
</evidence>
<evidence type="ECO:0000259" key="3">
    <source>
        <dbReference type="Pfam" id="PF10342"/>
    </source>
</evidence>
<dbReference type="Proteomes" id="UP000824998">
    <property type="component" value="Unassembled WGS sequence"/>
</dbReference>
<dbReference type="Pfam" id="PF10342">
    <property type="entry name" value="Kre9_KNH"/>
    <property type="match status" value="1"/>
</dbReference>
<accession>A0A9P8C3P5</accession>
<reference evidence="4" key="1">
    <citation type="journal article" date="2021" name="IMA Fungus">
        <title>Genomic characterization of three marine fungi, including Emericellopsis atlantica sp. nov. with signatures of a generalist lifestyle and marine biomass degradation.</title>
        <authorList>
            <person name="Hagestad O.C."/>
            <person name="Hou L."/>
            <person name="Andersen J.H."/>
            <person name="Hansen E.H."/>
            <person name="Altermark B."/>
            <person name="Li C."/>
            <person name="Kuhnert E."/>
            <person name="Cox R.J."/>
            <person name="Crous P.W."/>
            <person name="Spatafora J.W."/>
            <person name="Lail K."/>
            <person name="Amirebrahimi M."/>
            <person name="Lipzen A."/>
            <person name="Pangilinan J."/>
            <person name="Andreopoulos W."/>
            <person name="Hayes R.D."/>
            <person name="Ng V."/>
            <person name="Grigoriev I.V."/>
            <person name="Jackson S.A."/>
            <person name="Sutton T.D.S."/>
            <person name="Dobson A.D.W."/>
            <person name="Rama T."/>
        </authorList>
    </citation>
    <scope>NUCLEOTIDE SEQUENCE</scope>
    <source>
        <strain evidence="4">TRa018bII</strain>
    </source>
</reference>
<evidence type="ECO:0000256" key="2">
    <source>
        <dbReference type="SAM" id="MobiDB-lite"/>
    </source>
</evidence>
<keyword evidence="1" id="KW-0732">Signal</keyword>
<feature type="domain" description="Yeast cell wall synthesis Kre9/Knh1-like N-terminal" evidence="3">
    <location>
        <begin position="32"/>
        <end position="115"/>
    </location>
</feature>
<feature type="compositionally biased region" description="Low complexity" evidence="2">
    <location>
        <begin position="117"/>
        <end position="171"/>
    </location>
</feature>
<dbReference type="EMBL" id="MU251619">
    <property type="protein sequence ID" value="KAG9231181.1"/>
    <property type="molecule type" value="Genomic_DNA"/>
</dbReference>
<evidence type="ECO:0000313" key="5">
    <source>
        <dbReference type="Proteomes" id="UP000824998"/>
    </source>
</evidence>
<name>A0A9P8C3P5_9HELO</name>
<dbReference type="InterPro" id="IPR018466">
    <property type="entry name" value="Kre9/Knh1-like_N"/>
</dbReference>